<comment type="caution">
    <text evidence="1">The sequence shown here is derived from an EMBL/GenBank/DDBJ whole genome shotgun (WGS) entry which is preliminary data.</text>
</comment>
<gene>
    <name evidence="1" type="ORF">LHCIRMBIA953_00005</name>
</gene>
<evidence type="ECO:0000313" key="2">
    <source>
        <dbReference type="Proteomes" id="UP000017243"/>
    </source>
</evidence>
<reference evidence="1 2" key="1">
    <citation type="submission" date="2013-09" db="EMBL/GenBank/DDBJ databases">
        <title>Draft Genome Sequence of five Lactobacillus helveticus strains CIRM-BIA 101T, 103, 104, 951 and 953 isolated from milk product.</title>
        <authorList>
            <person name="Valence F."/>
            <person name="Chuat V."/>
            <person name="Ma L."/>
            <person name="Creno S."/>
            <person name="Falentin H."/>
            <person name="Lortal S."/>
            <person name="Bizet C."/>
            <person name="Clermont D."/>
            <person name="Loux V."/>
            <person name="Bouchier C."/>
            <person name="Cousin S."/>
        </authorList>
    </citation>
    <scope>NUCLEOTIDE SEQUENCE [LARGE SCALE GENOMIC DNA]</scope>
    <source>
        <strain evidence="1 2">CIRM-BIA 953</strain>
    </source>
</reference>
<organism evidence="1 2">
    <name type="scientific">Lactobacillus helveticus CIRM-BIA 953</name>
    <dbReference type="NCBI Taxonomy" id="1226335"/>
    <lineage>
        <taxon>Bacteria</taxon>
        <taxon>Bacillati</taxon>
        <taxon>Bacillota</taxon>
        <taxon>Bacilli</taxon>
        <taxon>Lactobacillales</taxon>
        <taxon>Lactobacillaceae</taxon>
        <taxon>Lactobacillus</taxon>
    </lineage>
</organism>
<sequence>MNVDKKASRFKGGGLVTFYLIKDCPQLAKVM</sequence>
<name>U4QDI3_LACHE</name>
<proteinExistence type="predicted"/>
<evidence type="ECO:0000313" key="1">
    <source>
        <dbReference type="EMBL" id="CDI42583.1"/>
    </source>
</evidence>
<protein>
    <submittedName>
        <fullName evidence="1">Uncharacterized protein</fullName>
    </submittedName>
</protein>
<dbReference type="AlphaFoldDB" id="U4QDI3"/>
<dbReference type="Proteomes" id="UP000017243">
    <property type="component" value="Unassembled WGS sequence"/>
</dbReference>
<accession>U4QDI3</accession>
<dbReference type="EMBL" id="CBUH010000111">
    <property type="protein sequence ID" value="CDI42583.1"/>
    <property type="molecule type" value="Genomic_DNA"/>
</dbReference>